<keyword evidence="1" id="KW-0863">Zinc-finger</keyword>
<keyword evidence="3" id="KW-0805">Transcription regulation</keyword>
<accession>A0A5N5N1U6</accession>
<dbReference type="PRINTS" id="PR00685">
    <property type="entry name" value="TIFACTORIIB"/>
</dbReference>
<sequence>MSCKACGLRTLIRDDATENMICDSCGTVQDFINYQERAFNINGPTGVFISIGSSGCGSVLKYKEKKIYEANNLIDDVVFKLGLTGGSKVREIRDMISKVTDERFGSSESRWFSIFVGACVYVVMRNGDKSLSIEEVSSVVGCDIHELGRMVMRVIEHLGMKLPGFDIVGSFERVVRSLSISDRVEEDVLERMRKQGIFLVQCAVKWFLTTGRRPLPVVVAVLVLVAELNGVEGVKIEEVAREVHVAVSTCRLRYKELLEMIVKVAQEILPWGKDVNVKNAVKNAPLVIRYLETKCMSKSGGERKGLESTKFDLGEVVGECFSKNVEYGVEEDSFEYEDLRYFELEDATGFDKAGIDEVDKLQLSHECLSMVYDKFLKDGGCGRYMEGSGKVLRRKRERELEIQATEWWNGKSELSKKLLLKQLLEKDVGFSVMPPSFVNGCTKVKKRRAKINAAKLRIDRIMNPWKSDSVSGKACTVEGAHDRKRKRKSLVKDIDWEDFVIETLLLHQVKEGEIEKGYYNTLMDLHVFNSGILGLHLALVKAMPASVSGMRGMYMRQLAAKFLRRIHCPPRRFSSSCEITISNALPNSLSGKTKCSYNYGSERSRWRMNFRDRYLWTILAGQAAIILGINANPVLADKPRESSSQNGFNTDDMSGFRKIEDGKLDQAEKFFFSALQEAKVGFGEKDPHVASSCNNLAELFRVQKQFDKAEPLYWEAIKILEESFGPEDIRCITPSIHPVLASLFNSDWNLHYVILQGQNKEWVDWAHVCIDNPSILGLNLRMEESNGFICFICGVGAALHNLGQFYLMQRKLDEVDKCYERAVKIKRRVLGLNHTDYADTLYHLGTVLYLLGKEKDAEAIIQESIKILEVHDYAAQLVLMYLKSNRLSEAEDVQRKVMQIMELSKGWNSMDTVIVAERLALTLQSIGKIKEAKELLERCLEARKS</sequence>
<evidence type="ECO:0000259" key="6">
    <source>
        <dbReference type="Pfam" id="PF21886"/>
    </source>
</evidence>
<dbReference type="Gene3D" id="1.25.40.10">
    <property type="entry name" value="Tetratricopeptide repeat domain"/>
    <property type="match status" value="2"/>
</dbReference>
<dbReference type="InterPro" id="IPR053340">
    <property type="entry name" value="PTF2"/>
</dbReference>
<dbReference type="Pfam" id="PF21886">
    <property type="entry name" value="BRF2-like_C_cyclin_rpt"/>
    <property type="match status" value="1"/>
</dbReference>
<dbReference type="InterPro" id="IPR000812">
    <property type="entry name" value="TFIIB"/>
</dbReference>
<dbReference type="SUPFAM" id="SSF47954">
    <property type="entry name" value="Cyclin-like"/>
    <property type="match status" value="2"/>
</dbReference>
<dbReference type="PANTHER" id="PTHR48428">
    <property type="entry name" value="PLANT-SPECIFIC TFIIB-RELATED PROTEIN PTF2"/>
    <property type="match status" value="1"/>
</dbReference>
<evidence type="ECO:0000313" key="7">
    <source>
        <dbReference type="EMBL" id="KAB5561242.1"/>
    </source>
</evidence>
<evidence type="ECO:0000256" key="2">
    <source>
        <dbReference type="ARBA" id="ARBA00022833"/>
    </source>
</evidence>
<evidence type="ECO:0000256" key="3">
    <source>
        <dbReference type="ARBA" id="ARBA00023015"/>
    </source>
</evidence>
<dbReference type="InterPro" id="IPR019734">
    <property type="entry name" value="TPR_rpt"/>
</dbReference>
<dbReference type="GO" id="GO:0070897">
    <property type="term" value="P:transcription preinitiation complex assembly"/>
    <property type="evidence" value="ECO:0007669"/>
    <property type="project" value="InterPro"/>
</dbReference>
<dbReference type="CDD" id="cd00043">
    <property type="entry name" value="CYCLIN_SF"/>
    <property type="match status" value="1"/>
</dbReference>
<dbReference type="SMART" id="SM00028">
    <property type="entry name" value="TPR"/>
    <property type="match status" value="3"/>
</dbReference>
<dbReference type="Proteomes" id="UP000326939">
    <property type="component" value="Chromosome 4"/>
</dbReference>
<dbReference type="AlphaFoldDB" id="A0A5N5N1U6"/>
<organism evidence="7 8">
    <name type="scientific">Salix brachista</name>
    <dbReference type="NCBI Taxonomy" id="2182728"/>
    <lineage>
        <taxon>Eukaryota</taxon>
        <taxon>Viridiplantae</taxon>
        <taxon>Streptophyta</taxon>
        <taxon>Embryophyta</taxon>
        <taxon>Tracheophyta</taxon>
        <taxon>Spermatophyta</taxon>
        <taxon>Magnoliopsida</taxon>
        <taxon>eudicotyledons</taxon>
        <taxon>Gunneridae</taxon>
        <taxon>Pentapetalae</taxon>
        <taxon>rosids</taxon>
        <taxon>fabids</taxon>
        <taxon>Malpighiales</taxon>
        <taxon>Salicaceae</taxon>
        <taxon>Saliceae</taxon>
        <taxon>Salix</taxon>
    </lineage>
</organism>
<keyword evidence="4" id="KW-0804">Transcription</keyword>
<proteinExistence type="predicted"/>
<dbReference type="InterPro" id="IPR036915">
    <property type="entry name" value="Cyclin-like_sf"/>
</dbReference>
<evidence type="ECO:0000313" key="8">
    <source>
        <dbReference type="Proteomes" id="UP000326939"/>
    </source>
</evidence>
<dbReference type="InterPro" id="IPR054078">
    <property type="entry name" value="BRF2-like_C"/>
</dbReference>
<dbReference type="SUPFAM" id="SSF48452">
    <property type="entry name" value="TPR-like"/>
    <property type="match status" value="2"/>
</dbReference>
<dbReference type="Pfam" id="PF13424">
    <property type="entry name" value="TPR_12"/>
    <property type="match status" value="1"/>
</dbReference>
<comment type="caution">
    <text evidence="7">The sequence shown here is derived from an EMBL/GenBank/DDBJ whole genome shotgun (WGS) entry which is preliminary data.</text>
</comment>
<dbReference type="Pfam" id="PF13374">
    <property type="entry name" value="TPR_10"/>
    <property type="match status" value="1"/>
</dbReference>
<dbReference type="Pfam" id="PF13181">
    <property type="entry name" value="TPR_8"/>
    <property type="match status" value="1"/>
</dbReference>
<gene>
    <name evidence="7" type="ORF">DKX38_006199</name>
</gene>
<keyword evidence="1" id="KW-0479">Metal-binding</keyword>
<dbReference type="GO" id="GO:0008270">
    <property type="term" value="F:zinc ion binding"/>
    <property type="evidence" value="ECO:0007669"/>
    <property type="project" value="UniProtKB-KW"/>
</dbReference>
<evidence type="ECO:0000256" key="4">
    <source>
        <dbReference type="ARBA" id="ARBA00023163"/>
    </source>
</evidence>
<dbReference type="Gene3D" id="1.10.472.10">
    <property type="entry name" value="Cyclin-like"/>
    <property type="match status" value="2"/>
</dbReference>
<feature type="repeat" description="TPR" evidence="5">
    <location>
        <begin position="796"/>
        <end position="829"/>
    </location>
</feature>
<evidence type="ECO:0000256" key="5">
    <source>
        <dbReference type="PROSITE-ProRule" id="PRU00339"/>
    </source>
</evidence>
<keyword evidence="5" id="KW-0802">TPR repeat</keyword>
<reference evidence="8" key="1">
    <citation type="journal article" date="2019" name="Gigascience">
        <title>De novo genome assembly of the endangered Acer yangbiense, a plant species with extremely small populations endemic to Yunnan Province, China.</title>
        <authorList>
            <person name="Yang J."/>
            <person name="Wariss H.M."/>
            <person name="Tao L."/>
            <person name="Zhang R."/>
            <person name="Yun Q."/>
            <person name="Hollingsworth P."/>
            <person name="Dao Z."/>
            <person name="Luo G."/>
            <person name="Guo H."/>
            <person name="Ma Y."/>
            <person name="Sun W."/>
        </authorList>
    </citation>
    <scope>NUCLEOTIDE SEQUENCE [LARGE SCALE GENOMIC DNA]</scope>
    <source>
        <strain evidence="8">cv. br00</strain>
    </source>
</reference>
<keyword evidence="8" id="KW-1185">Reference proteome</keyword>
<dbReference type="PROSITE" id="PS50005">
    <property type="entry name" value="TPR"/>
    <property type="match status" value="1"/>
</dbReference>
<feature type="domain" description="BRF2-like C-terminal" evidence="6">
    <location>
        <begin position="171"/>
        <end position="279"/>
    </location>
</feature>
<dbReference type="EMBL" id="VDCV01000004">
    <property type="protein sequence ID" value="KAB5561242.1"/>
    <property type="molecule type" value="Genomic_DNA"/>
</dbReference>
<protein>
    <recommendedName>
        <fullName evidence="6">BRF2-like C-terminal domain-containing protein</fullName>
    </recommendedName>
</protein>
<dbReference type="PANTHER" id="PTHR48428:SF1">
    <property type="entry name" value="PLANT-SPECIFIC TFIIB-RELATED PROTEIN PTF2"/>
    <property type="match status" value="1"/>
</dbReference>
<evidence type="ECO:0000256" key="1">
    <source>
        <dbReference type="ARBA" id="ARBA00022771"/>
    </source>
</evidence>
<name>A0A5N5N1U6_9ROSI</name>
<dbReference type="InterPro" id="IPR011990">
    <property type="entry name" value="TPR-like_helical_dom_sf"/>
</dbReference>
<keyword evidence="2" id="KW-0862">Zinc</keyword>